<evidence type="ECO:0000313" key="2">
    <source>
        <dbReference type="EMBL" id="GMI64267.1"/>
    </source>
</evidence>
<dbReference type="EMBL" id="BSYR01000003">
    <property type="protein sequence ID" value="GMI64267.1"/>
    <property type="molecule type" value="Genomic_DNA"/>
</dbReference>
<accession>A0A9W7GRD3</accession>
<dbReference type="CDD" id="cd01647">
    <property type="entry name" value="RT_LTR"/>
    <property type="match status" value="1"/>
</dbReference>
<dbReference type="InterPro" id="IPR000477">
    <property type="entry name" value="RT_dom"/>
</dbReference>
<dbReference type="PANTHER" id="PTHR33064:SF39">
    <property type="match status" value="1"/>
</dbReference>
<organism evidence="2 3">
    <name type="scientific">Hibiscus trionum</name>
    <name type="common">Flower of an hour</name>
    <dbReference type="NCBI Taxonomy" id="183268"/>
    <lineage>
        <taxon>Eukaryota</taxon>
        <taxon>Viridiplantae</taxon>
        <taxon>Streptophyta</taxon>
        <taxon>Embryophyta</taxon>
        <taxon>Tracheophyta</taxon>
        <taxon>Spermatophyta</taxon>
        <taxon>Magnoliopsida</taxon>
        <taxon>eudicotyledons</taxon>
        <taxon>Gunneridae</taxon>
        <taxon>Pentapetalae</taxon>
        <taxon>rosids</taxon>
        <taxon>malvids</taxon>
        <taxon>Malvales</taxon>
        <taxon>Malvaceae</taxon>
        <taxon>Malvoideae</taxon>
        <taxon>Hibiscus</taxon>
    </lineage>
</organism>
<name>A0A9W7GRD3_HIBTR</name>
<dbReference type="FunFam" id="3.30.70.270:FF:000020">
    <property type="entry name" value="Transposon Tf2-6 polyprotein-like Protein"/>
    <property type="match status" value="1"/>
</dbReference>
<dbReference type="Proteomes" id="UP001165190">
    <property type="component" value="Unassembled WGS sequence"/>
</dbReference>
<dbReference type="Gene3D" id="3.30.70.270">
    <property type="match status" value="2"/>
</dbReference>
<reference evidence="2" key="1">
    <citation type="submission" date="2023-05" db="EMBL/GenBank/DDBJ databases">
        <title>Genome and transcriptome analyses reveal genes involved in the formation of fine ridges on petal epidermal cells in Hibiscus trionum.</title>
        <authorList>
            <person name="Koshimizu S."/>
            <person name="Masuda S."/>
            <person name="Ishii T."/>
            <person name="Shirasu K."/>
            <person name="Hoshino A."/>
            <person name="Arita M."/>
        </authorList>
    </citation>
    <scope>NUCLEOTIDE SEQUENCE</scope>
    <source>
        <strain evidence="2">Hamamatsu line</strain>
    </source>
</reference>
<dbReference type="InterPro" id="IPR043502">
    <property type="entry name" value="DNA/RNA_pol_sf"/>
</dbReference>
<dbReference type="InterPro" id="IPR051320">
    <property type="entry name" value="Viral_Replic_Matur_Polypro"/>
</dbReference>
<feature type="domain" description="Reverse transcriptase" evidence="1">
    <location>
        <begin position="1"/>
        <end position="81"/>
    </location>
</feature>
<protein>
    <recommendedName>
        <fullName evidence="1">Reverse transcriptase domain-containing protein</fullName>
    </recommendedName>
</protein>
<dbReference type="SUPFAM" id="SSF56672">
    <property type="entry name" value="DNA/RNA polymerases"/>
    <property type="match status" value="1"/>
</dbReference>
<dbReference type="OrthoDB" id="1000214at2759"/>
<dbReference type="Pfam" id="PF00078">
    <property type="entry name" value="RVT_1"/>
    <property type="match status" value="1"/>
</dbReference>
<comment type="caution">
    <text evidence="2">The sequence shown here is derived from an EMBL/GenBank/DDBJ whole genome shotgun (WGS) entry which is preliminary data.</text>
</comment>
<sequence>MPFGLCNAPTTFQRCMMVIFSDMVEDFLEIFMDDFSIFGDSFNDCLGNLKKVLELCEEANLVLNWKKCHFMVDEGIVLGHKVSCRDIEVNRAKIEVIEKLPPPTTIKGIRSFLGHAGFYRRFIANFSKITKPLCLLLEQNRAFDFNTECTEAFKTLKEKLVTVPIVQPPD</sequence>
<evidence type="ECO:0000313" key="3">
    <source>
        <dbReference type="Proteomes" id="UP001165190"/>
    </source>
</evidence>
<keyword evidence="3" id="KW-1185">Reference proteome</keyword>
<evidence type="ECO:0000259" key="1">
    <source>
        <dbReference type="Pfam" id="PF00078"/>
    </source>
</evidence>
<proteinExistence type="predicted"/>
<dbReference type="InterPro" id="IPR043128">
    <property type="entry name" value="Rev_trsase/Diguanyl_cyclase"/>
</dbReference>
<dbReference type="AlphaFoldDB" id="A0A9W7GRD3"/>
<gene>
    <name evidence="2" type="ORF">HRI_000096000</name>
</gene>
<dbReference type="PANTHER" id="PTHR33064">
    <property type="entry name" value="POL PROTEIN"/>
    <property type="match status" value="1"/>
</dbReference>